<comment type="caution">
    <text evidence="7">The sequence shown here is derived from an EMBL/GenBank/DDBJ whole genome shotgun (WGS) entry which is preliminary data.</text>
</comment>
<organism evidence="7 8">
    <name type="scientific">Stentor coeruleus</name>
    <dbReference type="NCBI Taxonomy" id="5963"/>
    <lineage>
        <taxon>Eukaryota</taxon>
        <taxon>Sar</taxon>
        <taxon>Alveolata</taxon>
        <taxon>Ciliophora</taxon>
        <taxon>Postciliodesmatophora</taxon>
        <taxon>Heterotrichea</taxon>
        <taxon>Heterotrichida</taxon>
        <taxon>Stentoridae</taxon>
        <taxon>Stentor</taxon>
    </lineage>
</organism>
<accession>A0A1R2BS93</accession>
<dbReference type="GO" id="GO:0008270">
    <property type="term" value="F:zinc ion binding"/>
    <property type="evidence" value="ECO:0007669"/>
    <property type="project" value="UniProtKB-KW"/>
</dbReference>
<evidence type="ECO:0000259" key="6">
    <source>
        <dbReference type="PROSITE" id="PS50103"/>
    </source>
</evidence>
<dbReference type="SMART" id="SM00356">
    <property type="entry name" value="ZnF_C3H1"/>
    <property type="match status" value="2"/>
</dbReference>
<evidence type="ECO:0000256" key="5">
    <source>
        <dbReference type="PROSITE-ProRule" id="PRU00723"/>
    </source>
</evidence>
<dbReference type="InterPro" id="IPR045877">
    <property type="entry name" value="ZFP36-like"/>
</dbReference>
<dbReference type="Gene3D" id="4.10.1000.10">
    <property type="entry name" value="Zinc finger, CCCH-type"/>
    <property type="match status" value="2"/>
</dbReference>
<evidence type="ECO:0000313" key="8">
    <source>
        <dbReference type="Proteomes" id="UP000187209"/>
    </source>
</evidence>
<proteinExistence type="predicted"/>
<dbReference type="AlphaFoldDB" id="A0A1R2BS93"/>
<dbReference type="PANTHER" id="PTHR12547">
    <property type="entry name" value="CCCH ZINC FINGER/TIS11-RELATED"/>
    <property type="match status" value="1"/>
</dbReference>
<feature type="zinc finger region" description="C3H1-type" evidence="5">
    <location>
        <begin position="38"/>
        <end position="65"/>
    </location>
</feature>
<dbReference type="PANTHER" id="PTHR12547:SF18">
    <property type="entry name" value="PROTEIN TIS11"/>
    <property type="match status" value="1"/>
</dbReference>
<gene>
    <name evidence="7" type="ORF">SteCoe_20456</name>
</gene>
<reference evidence="7 8" key="1">
    <citation type="submission" date="2016-11" db="EMBL/GenBank/DDBJ databases">
        <title>The macronuclear genome of Stentor coeruleus: a giant cell with tiny introns.</title>
        <authorList>
            <person name="Slabodnick M."/>
            <person name="Ruby J.G."/>
            <person name="Reiff S.B."/>
            <person name="Swart E.C."/>
            <person name="Gosai S."/>
            <person name="Prabakaran S."/>
            <person name="Witkowska E."/>
            <person name="Larue G.E."/>
            <person name="Fisher S."/>
            <person name="Freeman R.M."/>
            <person name="Gunawardena J."/>
            <person name="Chu W."/>
            <person name="Stover N.A."/>
            <person name="Gregory B.D."/>
            <person name="Nowacki M."/>
            <person name="Derisi J."/>
            <person name="Roy S.W."/>
            <person name="Marshall W.F."/>
            <person name="Sood P."/>
        </authorList>
    </citation>
    <scope>NUCLEOTIDE SEQUENCE [LARGE SCALE GENOMIC DNA]</scope>
    <source>
        <strain evidence="7">WM001</strain>
    </source>
</reference>
<dbReference type="InterPro" id="IPR036855">
    <property type="entry name" value="Znf_CCCH_sf"/>
</dbReference>
<keyword evidence="4 5" id="KW-0862">Zinc</keyword>
<keyword evidence="1 5" id="KW-0479">Metal-binding</keyword>
<keyword evidence="8" id="KW-1185">Reference proteome</keyword>
<evidence type="ECO:0000313" key="7">
    <source>
        <dbReference type="EMBL" id="OMJ79527.1"/>
    </source>
</evidence>
<feature type="domain" description="C3H1-type" evidence="6">
    <location>
        <begin position="75"/>
        <end position="103"/>
    </location>
</feature>
<evidence type="ECO:0000256" key="4">
    <source>
        <dbReference type="ARBA" id="ARBA00022833"/>
    </source>
</evidence>
<sequence length="141" mass="16298">MKSHCMKSVKKDYCKSYNLEFKGLTKDIGISKQESQTKFKTELCRNLKAGFCEFGDKCFFAHNIEELKDKLCLPNIKPVKCKSFSEMGYCISGNKCQFNHRDMSSETASNSPNMSKRASRKCSEDTHKIPVFIDFECRKLY</sequence>
<dbReference type="GO" id="GO:0003729">
    <property type="term" value="F:mRNA binding"/>
    <property type="evidence" value="ECO:0007669"/>
    <property type="project" value="InterPro"/>
</dbReference>
<protein>
    <recommendedName>
        <fullName evidence="6">C3H1-type domain-containing protein</fullName>
    </recommendedName>
</protein>
<dbReference type="Pfam" id="PF00642">
    <property type="entry name" value="zf-CCCH"/>
    <property type="match status" value="2"/>
</dbReference>
<dbReference type="OrthoDB" id="415459at2759"/>
<feature type="domain" description="C3H1-type" evidence="6">
    <location>
        <begin position="38"/>
        <end position="65"/>
    </location>
</feature>
<dbReference type="Proteomes" id="UP000187209">
    <property type="component" value="Unassembled WGS sequence"/>
</dbReference>
<feature type="zinc finger region" description="C3H1-type" evidence="5">
    <location>
        <begin position="75"/>
        <end position="103"/>
    </location>
</feature>
<dbReference type="InterPro" id="IPR000571">
    <property type="entry name" value="Znf_CCCH"/>
</dbReference>
<evidence type="ECO:0000256" key="2">
    <source>
        <dbReference type="ARBA" id="ARBA00022737"/>
    </source>
</evidence>
<evidence type="ECO:0000256" key="3">
    <source>
        <dbReference type="ARBA" id="ARBA00022771"/>
    </source>
</evidence>
<dbReference type="SUPFAM" id="SSF90229">
    <property type="entry name" value="CCCH zinc finger"/>
    <property type="match status" value="2"/>
</dbReference>
<evidence type="ECO:0000256" key="1">
    <source>
        <dbReference type="ARBA" id="ARBA00022723"/>
    </source>
</evidence>
<dbReference type="EMBL" id="MPUH01000467">
    <property type="protein sequence ID" value="OMJ79527.1"/>
    <property type="molecule type" value="Genomic_DNA"/>
</dbReference>
<keyword evidence="2" id="KW-0677">Repeat</keyword>
<name>A0A1R2BS93_9CILI</name>
<keyword evidence="3 5" id="KW-0863">Zinc-finger</keyword>
<dbReference type="PROSITE" id="PS50103">
    <property type="entry name" value="ZF_C3H1"/>
    <property type="match status" value="2"/>
</dbReference>